<organism evidence="1 2">
    <name type="scientific">[Candida] jaroonii</name>
    <dbReference type="NCBI Taxonomy" id="467808"/>
    <lineage>
        <taxon>Eukaryota</taxon>
        <taxon>Fungi</taxon>
        <taxon>Dikarya</taxon>
        <taxon>Ascomycota</taxon>
        <taxon>Saccharomycotina</taxon>
        <taxon>Pichiomycetes</taxon>
        <taxon>Debaryomycetaceae</taxon>
        <taxon>Yamadazyma</taxon>
    </lineage>
</organism>
<evidence type="ECO:0000313" key="2">
    <source>
        <dbReference type="Proteomes" id="UP001152531"/>
    </source>
</evidence>
<protein>
    <submittedName>
        <fullName evidence="1">DASH complex subunit Dam1p</fullName>
    </submittedName>
</protein>
<keyword evidence="2" id="KW-1185">Reference proteome</keyword>
<sequence>MSKPNTPNIRRRQSQRSSGIFKIFPQSPSIHYPIDGDNLPLESASNIENFEELSDKMEELEINMSNLSEIHDSITNGFNESFSSFLYGILMTMYCMDFGNSLELEQFDDTNKTDEIDERLDNLQTEIDNLKQKNETLKIKLENKNKIKANVLKTSKNPNISDDSFTSKIPKFQKSSMNNRTIAPKSNRFHTKSSQARLAATQAKLAAMKNARTPDLNQRPRYMDGLFDKSGATRTSTIPYSTSKYR</sequence>
<proteinExistence type="predicted"/>
<name>A0ACA9YC87_9ASCO</name>
<accession>A0ACA9YC87</accession>
<reference evidence="1" key="1">
    <citation type="submission" date="2022-06" db="EMBL/GenBank/DDBJ databases">
        <authorList>
            <person name="Legras J.-L."/>
            <person name="Devillers H."/>
            <person name="Grondin C."/>
        </authorList>
    </citation>
    <scope>NUCLEOTIDE SEQUENCE</scope>
    <source>
        <strain evidence="1">CLIB 1444</strain>
    </source>
</reference>
<gene>
    <name evidence="1" type="ORF">CLIB1444_10S03840</name>
</gene>
<comment type="caution">
    <text evidence="1">The sequence shown here is derived from an EMBL/GenBank/DDBJ whole genome shotgun (WGS) entry which is preliminary data.</text>
</comment>
<evidence type="ECO:0000313" key="1">
    <source>
        <dbReference type="EMBL" id="CAH6722675.1"/>
    </source>
</evidence>
<dbReference type="EMBL" id="CALSDN010000010">
    <property type="protein sequence ID" value="CAH6722675.1"/>
    <property type="molecule type" value="Genomic_DNA"/>
</dbReference>
<dbReference type="Proteomes" id="UP001152531">
    <property type="component" value="Unassembled WGS sequence"/>
</dbReference>